<dbReference type="InterPro" id="IPR021027">
    <property type="entry name" value="Transposase_put_HTH"/>
</dbReference>
<sequence length="334" mass="37285">MKTFQAYRFALDLTPGQERAVLAHAGAARVAHNWTLARVKAVMEQRAAERTYGVPDELLTPVLGWSLPALPRAWNAAKADVAPWWRGCSKEAFNTGLDALARALKSWSDSRGGKRAGRPVGFPRFKSRRRTAPSVRFTTGAIRVEPDRKHVVLPRLGRLKLHESARKLARRVDNGTARIMSATVRHDGGRWHVSFTVEVERAERVPARPASVVGVDLGVKNLAVLSTGEMVPNPRHLVDAQQRLRRLGRALFRRTGPDRRTGQQPSNRWRRASARLGRAHARVANLRRDGLHKLTTRLAREYGTVVVEDLNVAGMLRNRRLARHIADGVCQVNG</sequence>
<keyword evidence="5" id="KW-1185">Reference proteome</keyword>
<dbReference type="Pfam" id="PF12323">
    <property type="entry name" value="HTH_OrfB_IS605"/>
    <property type="match status" value="1"/>
</dbReference>
<keyword evidence="4" id="KW-0540">Nuclease</keyword>
<keyword evidence="4" id="KW-0378">Hydrolase</keyword>
<evidence type="ECO:0000256" key="1">
    <source>
        <dbReference type="SAM" id="MobiDB-lite"/>
    </source>
</evidence>
<accession>A0ABV2VS87</accession>
<protein>
    <submittedName>
        <fullName evidence="4">IS607 family element RNA-guided endonuclease TnpB</fullName>
    </submittedName>
</protein>
<evidence type="ECO:0000259" key="3">
    <source>
        <dbReference type="Pfam" id="PF12323"/>
    </source>
</evidence>
<comment type="caution">
    <text evidence="4">The sequence shown here is derived from an EMBL/GenBank/DDBJ whole genome shotgun (WGS) entry which is preliminary data.</text>
</comment>
<dbReference type="InterPro" id="IPR053470">
    <property type="entry name" value="RNA-guided_DNA_endonuclease"/>
</dbReference>
<dbReference type="EMBL" id="JBEXRX010000084">
    <property type="protein sequence ID" value="MEU0154872.1"/>
    <property type="molecule type" value="Genomic_DNA"/>
</dbReference>
<dbReference type="Proteomes" id="UP001550348">
    <property type="component" value="Unassembled WGS sequence"/>
</dbReference>
<evidence type="ECO:0000313" key="5">
    <source>
        <dbReference type="Proteomes" id="UP001550348"/>
    </source>
</evidence>
<proteinExistence type="predicted"/>
<gene>
    <name evidence="4" type="primary">tnpB</name>
    <name evidence="4" type="ORF">ABZ071_23750</name>
</gene>
<dbReference type="RefSeq" id="WP_355666523.1">
    <property type="nucleotide sequence ID" value="NZ_JBEXRX010000084.1"/>
</dbReference>
<dbReference type="NCBIfam" id="NF040570">
    <property type="entry name" value="guided_TnpB"/>
    <property type="match status" value="1"/>
</dbReference>
<keyword evidence="4" id="KW-0255">Endonuclease</keyword>
<name>A0ABV2VS87_9ACTN</name>
<dbReference type="Pfam" id="PF01385">
    <property type="entry name" value="OrfB_IS605"/>
    <property type="match status" value="1"/>
</dbReference>
<dbReference type="NCBIfam" id="NF038280">
    <property type="entry name" value="IS607_TnpB"/>
    <property type="match status" value="1"/>
</dbReference>
<evidence type="ECO:0000259" key="2">
    <source>
        <dbReference type="Pfam" id="PF01385"/>
    </source>
</evidence>
<evidence type="ECO:0000313" key="4">
    <source>
        <dbReference type="EMBL" id="MEU0154872.1"/>
    </source>
</evidence>
<reference evidence="4 5" key="1">
    <citation type="submission" date="2024-06" db="EMBL/GenBank/DDBJ databases">
        <title>The Natural Products Discovery Center: Release of the First 8490 Sequenced Strains for Exploring Actinobacteria Biosynthetic Diversity.</title>
        <authorList>
            <person name="Kalkreuter E."/>
            <person name="Kautsar S.A."/>
            <person name="Yang D."/>
            <person name="Bader C.D."/>
            <person name="Teijaro C.N."/>
            <person name="Fluegel L."/>
            <person name="Davis C.M."/>
            <person name="Simpson J.R."/>
            <person name="Lauterbach L."/>
            <person name="Steele A.D."/>
            <person name="Gui C."/>
            <person name="Meng S."/>
            <person name="Li G."/>
            <person name="Viehrig K."/>
            <person name="Ye F."/>
            <person name="Su P."/>
            <person name="Kiefer A.F."/>
            <person name="Nichols A."/>
            <person name="Cepeda A.J."/>
            <person name="Yan W."/>
            <person name="Fan B."/>
            <person name="Jiang Y."/>
            <person name="Adhikari A."/>
            <person name="Zheng C.-J."/>
            <person name="Schuster L."/>
            <person name="Cowan T.M."/>
            <person name="Smanski M.J."/>
            <person name="Chevrette M.G."/>
            <person name="De Carvalho L.P.S."/>
            <person name="Shen B."/>
        </authorList>
    </citation>
    <scope>NUCLEOTIDE SEQUENCE [LARGE SCALE GENOMIC DNA]</scope>
    <source>
        <strain evidence="4 5">NPDC006286</strain>
    </source>
</reference>
<feature type="domain" description="Transposase putative helix-turn-helix" evidence="3">
    <location>
        <begin position="4"/>
        <end position="45"/>
    </location>
</feature>
<dbReference type="InterPro" id="IPR001959">
    <property type="entry name" value="Transposase"/>
</dbReference>
<organism evidence="4 5">
    <name type="scientific">Micromonospora fulviviridis</name>
    <dbReference type="NCBI Taxonomy" id="47860"/>
    <lineage>
        <taxon>Bacteria</taxon>
        <taxon>Bacillati</taxon>
        <taxon>Actinomycetota</taxon>
        <taxon>Actinomycetes</taxon>
        <taxon>Micromonosporales</taxon>
        <taxon>Micromonosporaceae</taxon>
        <taxon>Micromonospora</taxon>
    </lineage>
</organism>
<feature type="region of interest" description="Disordered" evidence="1">
    <location>
        <begin position="255"/>
        <end position="274"/>
    </location>
</feature>
<dbReference type="GO" id="GO:0004519">
    <property type="term" value="F:endonuclease activity"/>
    <property type="evidence" value="ECO:0007669"/>
    <property type="project" value="UniProtKB-KW"/>
</dbReference>
<feature type="domain" description="Probable transposase IS891/IS1136/IS1341" evidence="2">
    <location>
        <begin position="195"/>
        <end position="318"/>
    </location>
</feature>